<evidence type="ECO:0000313" key="2">
    <source>
        <dbReference type="EMBL" id="KKK91378.1"/>
    </source>
</evidence>
<evidence type="ECO:0000259" key="1">
    <source>
        <dbReference type="SMART" id="SM01245"/>
    </source>
</evidence>
<dbReference type="Pfam" id="PF14804">
    <property type="entry name" value="Jag_N"/>
    <property type="match status" value="1"/>
</dbReference>
<comment type="caution">
    <text evidence="2">The sequence shown here is derived from an EMBL/GenBank/DDBJ whole genome shotgun (WGS) entry which is preliminary data.</text>
</comment>
<proteinExistence type="predicted"/>
<dbReference type="Gene3D" id="3.30.30.80">
    <property type="entry name" value="probable RNA-binding protein from clostridium symbiosum atcc 14940"/>
    <property type="match status" value="1"/>
</dbReference>
<dbReference type="EMBL" id="LAZR01048680">
    <property type="protein sequence ID" value="KKK91378.1"/>
    <property type="molecule type" value="Genomic_DNA"/>
</dbReference>
<feature type="domain" description="RNA-binding protein KhpB N-terminal" evidence="1">
    <location>
        <begin position="25"/>
        <end position="76"/>
    </location>
</feature>
<organism evidence="2">
    <name type="scientific">marine sediment metagenome</name>
    <dbReference type="NCBI Taxonomy" id="412755"/>
    <lineage>
        <taxon>unclassified sequences</taxon>
        <taxon>metagenomes</taxon>
        <taxon>ecological metagenomes</taxon>
    </lineage>
</organism>
<sequence length="98" mass="11086">MISLETLRDYMKNQLAEDRSIKSVRVSGVSIDEALKAASIELECPVKKLEYEIVEQGNKGTLGMGKREWIILAYVAAKQVELSGIDHLRLLSVKKRPW</sequence>
<dbReference type="SMART" id="SM01245">
    <property type="entry name" value="Jag_N"/>
    <property type="match status" value="1"/>
</dbReference>
<dbReference type="InterPro" id="IPR032782">
    <property type="entry name" value="KhpB_N"/>
</dbReference>
<reference evidence="2" key="1">
    <citation type="journal article" date="2015" name="Nature">
        <title>Complex archaea that bridge the gap between prokaryotes and eukaryotes.</title>
        <authorList>
            <person name="Spang A."/>
            <person name="Saw J.H."/>
            <person name="Jorgensen S.L."/>
            <person name="Zaremba-Niedzwiedzka K."/>
            <person name="Martijn J."/>
            <person name="Lind A.E."/>
            <person name="van Eijk R."/>
            <person name="Schleper C."/>
            <person name="Guy L."/>
            <person name="Ettema T.J."/>
        </authorList>
    </citation>
    <scope>NUCLEOTIDE SEQUENCE</scope>
</reference>
<protein>
    <recommendedName>
        <fullName evidence="1">RNA-binding protein KhpB N-terminal domain-containing protein</fullName>
    </recommendedName>
</protein>
<name>A0A0F8ZCC3_9ZZZZ</name>
<gene>
    <name evidence="2" type="ORF">LCGC14_2713550</name>
</gene>
<feature type="non-terminal residue" evidence="2">
    <location>
        <position position="98"/>
    </location>
</feature>
<dbReference type="AlphaFoldDB" id="A0A0F8ZCC3"/>
<accession>A0A0F8ZCC3</accession>
<dbReference type="InterPro" id="IPR038247">
    <property type="entry name" value="Jag_N_dom_sf"/>
</dbReference>